<dbReference type="Gene3D" id="3.40.50.2300">
    <property type="match status" value="1"/>
</dbReference>
<dbReference type="InterPro" id="IPR036890">
    <property type="entry name" value="HATPase_C_sf"/>
</dbReference>
<dbReference type="SMART" id="SM00448">
    <property type="entry name" value="REC"/>
    <property type="match status" value="1"/>
</dbReference>
<dbReference type="InterPro" id="IPR003661">
    <property type="entry name" value="HisK_dim/P_dom"/>
</dbReference>
<dbReference type="CDD" id="cd00075">
    <property type="entry name" value="HATPase"/>
    <property type="match status" value="1"/>
</dbReference>
<dbReference type="InterPro" id="IPR036097">
    <property type="entry name" value="HisK_dim/P_sf"/>
</dbReference>
<sequence>MTSANNETILIVDDQEENLRVVRKVLSMMNYNVILASSAEEALQRLAERTPELILLDVMMPDVDGLTACRQIKADPRWANVPVIFLSADDDKNVIVQALEAGGVDYVTKPFNRAELVSRVRTQLALKHASDQLRALAEDKDEILGILAHDLKNSLAGMKLSAALLQSRSSEMPPRCVPLVQNILNATERMLSFMKEFLANQHAEQLRMKKEVIDIAEIASTISEDHQVAATVKHIELVTSIPNSPLMVEADHEGVTQALENLISNAIKFTPEGGRVKVAVERPHSGMVKCTIQDTGPGFTAEDRAQMFRRYGRLSAQPTGDEPSTGLGLSIVKRLLTAMGGTVTLAEATPESPGAKFVVSLPVAVSKTAPEEGEVEPDLAALE</sequence>
<proteinExistence type="predicted"/>
<gene>
    <name evidence="7" type="ORF">BGE01nite_48940</name>
</gene>
<dbReference type="SMART" id="SM00388">
    <property type="entry name" value="HisKA"/>
    <property type="match status" value="1"/>
</dbReference>
<dbReference type="SUPFAM" id="SSF47384">
    <property type="entry name" value="Homodimeric domain of signal transducing histidine kinase"/>
    <property type="match status" value="1"/>
</dbReference>
<dbReference type="PROSITE" id="PS50110">
    <property type="entry name" value="RESPONSE_REGULATORY"/>
    <property type="match status" value="1"/>
</dbReference>
<keyword evidence="3 4" id="KW-0597">Phosphoprotein</keyword>
<feature type="domain" description="Response regulatory" evidence="6">
    <location>
        <begin position="8"/>
        <end position="124"/>
    </location>
</feature>
<evidence type="ECO:0000256" key="1">
    <source>
        <dbReference type="ARBA" id="ARBA00000085"/>
    </source>
</evidence>
<comment type="catalytic activity">
    <reaction evidence="1">
        <text>ATP + protein L-histidine = ADP + protein N-phospho-L-histidine.</text>
        <dbReference type="EC" id="2.7.13.3"/>
    </reaction>
</comment>
<protein>
    <recommendedName>
        <fullName evidence="2">histidine kinase</fullName>
        <ecNumber evidence="2">2.7.13.3</ecNumber>
    </recommendedName>
</protein>
<accession>A0A512MFT3</accession>
<comment type="caution">
    <text evidence="7">The sequence shown here is derived from an EMBL/GenBank/DDBJ whole genome shotgun (WGS) entry which is preliminary data.</text>
</comment>
<dbReference type="OrthoDB" id="9813394at2"/>
<name>A0A512MFT3_9BACT</name>
<keyword evidence="7" id="KW-0808">Transferase</keyword>
<evidence type="ECO:0000256" key="4">
    <source>
        <dbReference type="PROSITE-ProRule" id="PRU00169"/>
    </source>
</evidence>
<organism evidence="7 8">
    <name type="scientific">Brevifollis gellanilyticus</name>
    <dbReference type="NCBI Taxonomy" id="748831"/>
    <lineage>
        <taxon>Bacteria</taxon>
        <taxon>Pseudomonadati</taxon>
        <taxon>Verrucomicrobiota</taxon>
        <taxon>Verrucomicrobiia</taxon>
        <taxon>Verrucomicrobiales</taxon>
        <taxon>Verrucomicrobiaceae</taxon>
    </lineage>
</organism>
<dbReference type="PANTHER" id="PTHR43547">
    <property type="entry name" value="TWO-COMPONENT HISTIDINE KINASE"/>
    <property type="match status" value="1"/>
</dbReference>
<feature type="modified residue" description="4-aspartylphosphate" evidence="4">
    <location>
        <position position="57"/>
    </location>
</feature>
<dbReference type="SUPFAM" id="SSF52172">
    <property type="entry name" value="CheY-like"/>
    <property type="match status" value="1"/>
</dbReference>
<keyword evidence="7" id="KW-0418">Kinase</keyword>
<evidence type="ECO:0000259" key="5">
    <source>
        <dbReference type="PROSITE" id="PS50109"/>
    </source>
</evidence>
<dbReference type="InterPro" id="IPR011006">
    <property type="entry name" value="CheY-like_superfamily"/>
</dbReference>
<dbReference type="Proteomes" id="UP000321577">
    <property type="component" value="Unassembled WGS sequence"/>
</dbReference>
<dbReference type="Gene3D" id="1.10.287.130">
    <property type="match status" value="1"/>
</dbReference>
<evidence type="ECO:0000313" key="8">
    <source>
        <dbReference type="Proteomes" id="UP000321577"/>
    </source>
</evidence>
<dbReference type="Gene3D" id="3.30.565.10">
    <property type="entry name" value="Histidine kinase-like ATPase, C-terminal domain"/>
    <property type="match status" value="1"/>
</dbReference>
<dbReference type="PANTHER" id="PTHR43547:SF2">
    <property type="entry name" value="HYBRID SIGNAL TRANSDUCTION HISTIDINE KINASE C"/>
    <property type="match status" value="1"/>
</dbReference>
<dbReference type="InterPro" id="IPR005467">
    <property type="entry name" value="His_kinase_dom"/>
</dbReference>
<dbReference type="InterPro" id="IPR004358">
    <property type="entry name" value="Sig_transdc_His_kin-like_C"/>
</dbReference>
<evidence type="ECO:0000256" key="2">
    <source>
        <dbReference type="ARBA" id="ARBA00012438"/>
    </source>
</evidence>
<dbReference type="EC" id="2.7.13.3" evidence="2"/>
<feature type="domain" description="Histidine kinase" evidence="5">
    <location>
        <begin position="146"/>
        <end position="365"/>
    </location>
</feature>
<dbReference type="Pfam" id="PF00072">
    <property type="entry name" value="Response_reg"/>
    <property type="match status" value="1"/>
</dbReference>
<evidence type="ECO:0000313" key="7">
    <source>
        <dbReference type="EMBL" id="GEP45603.1"/>
    </source>
</evidence>
<dbReference type="AlphaFoldDB" id="A0A512MFT3"/>
<dbReference type="InterPro" id="IPR001789">
    <property type="entry name" value="Sig_transdc_resp-reg_receiver"/>
</dbReference>
<evidence type="ECO:0000256" key="3">
    <source>
        <dbReference type="ARBA" id="ARBA00022553"/>
    </source>
</evidence>
<dbReference type="PRINTS" id="PR00344">
    <property type="entry name" value="BCTRLSENSOR"/>
</dbReference>
<evidence type="ECO:0000259" key="6">
    <source>
        <dbReference type="PROSITE" id="PS50110"/>
    </source>
</evidence>
<keyword evidence="8" id="KW-1185">Reference proteome</keyword>
<dbReference type="CDD" id="cd00082">
    <property type="entry name" value="HisKA"/>
    <property type="match status" value="1"/>
</dbReference>
<dbReference type="InterPro" id="IPR003594">
    <property type="entry name" value="HATPase_dom"/>
</dbReference>
<dbReference type="SMART" id="SM00387">
    <property type="entry name" value="HATPase_c"/>
    <property type="match status" value="1"/>
</dbReference>
<dbReference type="PROSITE" id="PS50109">
    <property type="entry name" value="HIS_KIN"/>
    <property type="match status" value="1"/>
</dbReference>
<dbReference type="EMBL" id="BKAG01000054">
    <property type="protein sequence ID" value="GEP45603.1"/>
    <property type="molecule type" value="Genomic_DNA"/>
</dbReference>
<dbReference type="SUPFAM" id="SSF55874">
    <property type="entry name" value="ATPase domain of HSP90 chaperone/DNA topoisomerase II/histidine kinase"/>
    <property type="match status" value="1"/>
</dbReference>
<dbReference type="RefSeq" id="WP_146854660.1">
    <property type="nucleotide sequence ID" value="NZ_BKAG01000054.1"/>
</dbReference>
<reference evidence="7 8" key="1">
    <citation type="submission" date="2019-07" db="EMBL/GenBank/DDBJ databases">
        <title>Whole genome shotgun sequence of Brevifollis gellanilyticus NBRC 108608.</title>
        <authorList>
            <person name="Hosoyama A."/>
            <person name="Uohara A."/>
            <person name="Ohji S."/>
            <person name="Ichikawa N."/>
        </authorList>
    </citation>
    <scope>NUCLEOTIDE SEQUENCE [LARGE SCALE GENOMIC DNA]</scope>
    <source>
        <strain evidence="7 8">NBRC 108608</strain>
    </source>
</reference>
<dbReference type="GO" id="GO:0000155">
    <property type="term" value="F:phosphorelay sensor kinase activity"/>
    <property type="evidence" value="ECO:0007669"/>
    <property type="project" value="InterPro"/>
</dbReference>
<dbReference type="Pfam" id="PF02518">
    <property type="entry name" value="HATPase_c"/>
    <property type="match status" value="1"/>
</dbReference>